<evidence type="ECO:0000256" key="2">
    <source>
        <dbReference type="ARBA" id="ARBA00040986"/>
    </source>
</evidence>
<dbReference type="GO" id="GO:0016805">
    <property type="term" value="F:dipeptidase activity"/>
    <property type="evidence" value="ECO:0007669"/>
    <property type="project" value="InterPro"/>
</dbReference>
<dbReference type="AlphaFoldDB" id="A0AAD1SNB7"/>
<proteinExistence type="inferred from homology"/>
<dbReference type="FunFam" id="3.60.60.10:FF:000001">
    <property type="entry name" value="Secernin 1"/>
    <property type="match status" value="1"/>
</dbReference>
<keyword evidence="4" id="KW-1185">Reference proteome</keyword>
<dbReference type="GO" id="GO:0006508">
    <property type="term" value="P:proteolysis"/>
    <property type="evidence" value="ECO:0007669"/>
    <property type="project" value="InterPro"/>
</dbReference>
<accession>A0AAD1SNB7</accession>
<dbReference type="PANTHER" id="PTHR12994:SF18">
    <property type="entry name" value="SECERNIN-3"/>
    <property type="match status" value="1"/>
</dbReference>
<dbReference type="Pfam" id="PF03577">
    <property type="entry name" value="Peptidase_C69"/>
    <property type="match status" value="1"/>
</dbReference>
<evidence type="ECO:0000313" key="4">
    <source>
        <dbReference type="Proteomes" id="UP001295444"/>
    </source>
</evidence>
<dbReference type="EMBL" id="OW240918">
    <property type="protein sequence ID" value="CAH2305786.1"/>
    <property type="molecule type" value="Genomic_DNA"/>
</dbReference>
<evidence type="ECO:0000256" key="1">
    <source>
        <dbReference type="ARBA" id="ARBA00005705"/>
    </source>
</evidence>
<dbReference type="PANTHER" id="PTHR12994">
    <property type="entry name" value="SECERNIN"/>
    <property type="match status" value="1"/>
</dbReference>
<comment type="similarity">
    <text evidence="1">Belongs to the peptidase C69 family. Secernin subfamily.</text>
</comment>
<sequence length="522" mass="58638">MGPPYSKILNNRVQETCCSVLPGNNAFTAAQVPSTIQAQTPATIWRSGVFTLVFRTLHAMFTVKRLESRARLATRDDVTVPSLPITHGVGGDSCCVLTIPPVMEPCSCDTFVALPPATVGNRIIFGKNSDRPSDEVQEIVYFPEKTYKKGEKLECTYIEIEQAEKTYAVILSRPSWLWGAEMGANEFGVCIGNEAVWGKEEIDDTEALLGMDLVRLGLERANSAEAALEVIISLLEKYGQGGNCMEGSMSFTYHNSFLIADRKEAWILETAGQYWAAEKVEEGLRNISNNLSITTKIDREHPETRDYAKLKGWWDGKKEFNFAATYSYFNPSRSSSSGDRFCEGYKLLRKHKGNMTPSTMMEILSDKKSGINMEGGFMTTGSMVSILPQDLNQPCVHFFTGTPDPARSVFKPFIFVPQIQPFIKTVSPCFGSNDPVKEKPRFQTKPDRRHDLYKKHETAWTTLEPSQRKEILEKTKILEKQKLNEIELILNNPSSDKSSLVLLFPKCVNEELSIYELHCTNL</sequence>
<gene>
    <name evidence="3" type="ORF">PECUL_23A022300</name>
</gene>
<organism evidence="3 4">
    <name type="scientific">Pelobates cultripes</name>
    <name type="common">Western spadefoot toad</name>
    <dbReference type="NCBI Taxonomy" id="61616"/>
    <lineage>
        <taxon>Eukaryota</taxon>
        <taxon>Metazoa</taxon>
        <taxon>Chordata</taxon>
        <taxon>Craniata</taxon>
        <taxon>Vertebrata</taxon>
        <taxon>Euteleostomi</taxon>
        <taxon>Amphibia</taxon>
        <taxon>Batrachia</taxon>
        <taxon>Anura</taxon>
        <taxon>Pelobatoidea</taxon>
        <taxon>Pelobatidae</taxon>
        <taxon>Pelobates</taxon>
    </lineage>
</organism>
<dbReference type="InterPro" id="IPR005322">
    <property type="entry name" value="Peptidase_C69"/>
</dbReference>
<reference evidence="3" key="1">
    <citation type="submission" date="2022-03" db="EMBL/GenBank/DDBJ databases">
        <authorList>
            <person name="Alioto T."/>
            <person name="Alioto T."/>
            <person name="Gomez Garrido J."/>
        </authorList>
    </citation>
    <scope>NUCLEOTIDE SEQUENCE</scope>
</reference>
<dbReference type="Proteomes" id="UP001295444">
    <property type="component" value="Chromosome 07"/>
</dbReference>
<dbReference type="Gene3D" id="3.60.60.10">
    <property type="entry name" value="Penicillin V Acylase, Chain A"/>
    <property type="match status" value="1"/>
</dbReference>
<dbReference type="GO" id="GO:0070004">
    <property type="term" value="F:cysteine-type exopeptidase activity"/>
    <property type="evidence" value="ECO:0007669"/>
    <property type="project" value="InterPro"/>
</dbReference>
<protein>
    <recommendedName>
        <fullName evidence="2">Secernin-2</fullName>
    </recommendedName>
</protein>
<evidence type="ECO:0000313" key="3">
    <source>
        <dbReference type="EMBL" id="CAH2305786.1"/>
    </source>
</evidence>
<name>A0AAD1SNB7_PELCU</name>